<keyword evidence="2" id="KW-0812">Transmembrane</keyword>
<sequence>MKAEEQTPRTTAAAGLGLAIGAAVLITAITGVAFWLSYHHLHDVAAGNGLGVDAARAWAWPAVLDLFYLAGELLILRASYLREVDPWAIALTAVGALGSITLNVAGVGAHARPLEYTVAAVPPVAALLAFGALMRQLHVWFARRPAAEPAPVTVTVERAEESTGPVVPPRPEQAPAVPPAPEPQAIEPPAEEQPPQPPAIEYSDRRCAVIRALYEDGYRPTTTEMRTAIEGAGLAVPGGSTLRGVLRAEVERHEPKLAKLPTRPSPLRRAG</sequence>
<accession>A0ABS1P5C5</accession>
<organism evidence="3 4">
    <name type="scientific">Streptomyces musisoli</name>
    <dbReference type="NCBI Taxonomy" id="2802280"/>
    <lineage>
        <taxon>Bacteria</taxon>
        <taxon>Bacillati</taxon>
        <taxon>Actinomycetota</taxon>
        <taxon>Actinomycetes</taxon>
        <taxon>Kitasatosporales</taxon>
        <taxon>Streptomycetaceae</taxon>
        <taxon>Streptomyces</taxon>
    </lineage>
</organism>
<gene>
    <name evidence="3" type="ORF">JK361_22650</name>
</gene>
<protein>
    <submittedName>
        <fullName evidence="3">DUF2637 domain-containing protein</fullName>
    </submittedName>
</protein>
<feature type="transmembrane region" description="Helical" evidence="2">
    <location>
        <begin position="58"/>
        <end position="76"/>
    </location>
</feature>
<feature type="compositionally biased region" description="Pro residues" evidence="1">
    <location>
        <begin position="166"/>
        <end position="182"/>
    </location>
</feature>
<comment type="caution">
    <text evidence="3">The sequence shown here is derived from an EMBL/GenBank/DDBJ whole genome shotgun (WGS) entry which is preliminary data.</text>
</comment>
<dbReference type="RefSeq" id="WP_201821142.1">
    <property type="nucleotide sequence ID" value="NZ_JAERRH010000008.1"/>
</dbReference>
<evidence type="ECO:0000256" key="2">
    <source>
        <dbReference type="SAM" id="Phobius"/>
    </source>
</evidence>
<dbReference type="Pfam" id="PF10935">
    <property type="entry name" value="DUF2637"/>
    <property type="match status" value="1"/>
</dbReference>
<name>A0ABS1P5C5_9ACTN</name>
<dbReference type="InterPro" id="IPR021235">
    <property type="entry name" value="DUF2637"/>
</dbReference>
<feature type="region of interest" description="Disordered" evidence="1">
    <location>
        <begin position="158"/>
        <end position="200"/>
    </location>
</feature>
<dbReference type="Proteomes" id="UP000621386">
    <property type="component" value="Unassembled WGS sequence"/>
</dbReference>
<feature type="transmembrane region" description="Helical" evidence="2">
    <location>
        <begin position="12"/>
        <end position="38"/>
    </location>
</feature>
<evidence type="ECO:0000313" key="3">
    <source>
        <dbReference type="EMBL" id="MBL1107370.1"/>
    </source>
</evidence>
<feature type="transmembrane region" description="Helical" evidence="2">
    <location>
        <begin position="116"/>
        <end position="134"/>
    </location>
</feature>
<feature type="transmembrane region" description="Helical" evidence="2">
    <location>
        <begin position="88"/>
        <end position="110"/>
    </location>
</feature>
<evidence type="ECO:0000256" key="1">
    <source>
        <dbReference type="SAM" id="MobiDB-lite"/>
    </source>
</evidence>
<dbReference type="EMBL" id="JAERRH010000008">
    <property type="protein sequence ID" value="MBL1107370.1"/>
    <property type="molecule type" value="Genomic_DNA"/>
</dbReference>
<proteinExistence type="predicted"/>
<evidence type="ECO:0000313" key="4">
    <source>
        <dbReference type="Proteomes" id="UP000621386"/>
    </source>
</evidence>
<reference evidence="3 4" key="1">
    <citation type="submission" date="2021-01" db="EMBL/GenBank/DDBJ databases">
        <title>WGS of actinomycetes isolated from Thailand.</title>
        <authorList>
            <person name="Thawai C."/>
        </authorList>
    </citation>
    <scope>NUCLEOTIDE SEQUENCE [LARGE SCALE GENOMIC DNA]</scope>
    <source>
        <strain evidence="3 4">CH5-8</strain>
    </source>
</reference>
<keyword evidence="2" id="KW-0472">Membrane</keyword>
<keyword evidence="4" id="KW-1185">Reference proteome</keyword>
<keyword evidence="2" id="KW-1133">Transmembrane helix</keyword>